<feature type="region of interest" description="Disordered" evidence="2">
    <location>
        <begin position="248"/>
        <end position="305"/>
    </location>
</feature>
<feature type="compositionally biased region" description="Polar residues" evidence="2">
    <location>
        <begin position="20"/>
        <end position="35"/>
    </location>
</feature>
<feature type="compositionally biased region" description="Polar residues" evidence="2">
    <location>
        <begin position="371"/>
        <end position="382"/>
    </location>
</feature>
<reference evidence="3" key="1">
    <citation type="journal article" date="2020" name="Cell">
        <title>Large-Scale Comparative Analyses of Tick Genomes Elucidate Their Genetic Diversity and Vector Capacities.</title>
        <authorList>
            <consortium name="Tick Genome and Microbiome Consortium (TIGMIC)"/>
            <person name="Jia N."/>
            <person name="Wang J."/>
            <person name="Shi W."/>
            <person name="Du L."/>
            <person name="Sun Y."/>
            <person name="Zhan W."/>
            <person name="Jiang J.F."/>
            <person name="Wang Q."/>
            <person name="Zhang B."/>
            <person name="Ji P."/>
            <person name="Bell-Sakyi L."/>
            <person name="Cui X.M."/>
            <person name="Yuan T.T."/>
            <person name="Jiang B.G."/>
            <person name="Yang W.F."/>
            <person name="Lam T.T."/>
            <person name="Chang Q.C."/>
            <person name="Ding S.J."/>
            <person name="Wang X.J."/>
            <person name="Zhu J.G."/>
            <person name="Ruan X.D."/>
            <person name="Zhao L."/>
            <person name="Wei J.T."/>
            <person name="Ye R.Z."/>
            <person name="Que T.C."/>
            <person name="Du C.H."/>
            <person name="Zhou Y.H."/>
            <person name="Cheng J.X."/>
            <person name="Dai P.F."/>
            <person name="Guo W.B."/>
            <person name="Han X.H."/>
            <person name="Huang E.J."/>
            <person name="Li L.F."/>
            <person name="Wei W."/>
            <person name="Gao Y.C."/>
            <person name="Liu J.Z."/>
            <person name="Shao H.Z."/>
            <person name="Wang X."/>
            <person name="Wang C.C."/>
            <person name="Yang T.C."/>
            <person name="Huo Q.B."/>
            <person name="Li W."/>
            <person name="Chen H.Y."/>
            <person name="Chen S.E."/>
            <person name="Zhou L.G."/>
            <person name="Ni X.B."/>
            <person name="Tian J.H."/>
            <person name="Sheng Y."/>
            <person name="Liu T."/>
            <person name="Pan Y.S."/>
            <person name="Xia L.Y."/>
            <person name="Li J."/>
            <person name="Zhao F."/>
            <person name="Cao W.C."/>
        </authorList>
    </citation>
    <scope>NUCLEOTIDE SEQUENCE</scope>
    <source>
        <strain evidence="3">Rmic-2018</strain>
    </source>
</reference>
<dbReference type="AlphaFoldDB" id="A0A9J6EUN3"/>
<feature type="compositionally biased region" description="Basic and acidic residues" evidence="2">
    <location>
        <begin position="50"/>
        <end position="64"/>
    </location>
</feature>
<dbReference type="EMBL" id="JABSTU010000002">
    <property type="protein sequence ID" value="KAH8037940.1"/>
    <property type="molecule type" value="Genomic_DNA"/>
</dbReference>
<feature type="compositionally biased region" description="Low complexity" evidence="2">
    <location>
        <begin position="252"/>
        <end position="261"/>
    </location>
</feature>
<reference evidence="3" key="2">
    <citation type="submission" date="2021-09" db="EMBL/GenBank/DDBJ databases">
        <authorList>
            <person name="Jia N."/>
            <person name="Wang J."/>
            <person name="Shi W."/>
            <person name="Du L."/>
            <person name="Sun Y."/>
            <person name="Zhan W."/>
            <person name="Jiang J."/>
            <person name="Wang Q."/>
            <person name="Zhang B."/>
            <person name="Ji P."/>
            <person name="Sakyi L.B."/>
            <person name="Cui X."/>
            <person name="Yuan T."/>
            <person name="Jiang B."/>
            <person name="Yang W."/>
            <person name="Lam T.T.-Y."/>
            <person name="Chang Q."/>
            <person name="Ding S."/>
            <person name="Wang X."/>
            <person name="Zhu J."/>
            <person name="Ruan X."/>
            <person name="Zhao L."/>
            <person name="Wei J."/>
            <person name="Que T."/>
            <person name="Du C."/>
            <person name="Cheng J."/>
            <person name="Dai P."/>
            <person name="Han X."/>
            <person name="Huang E."/>
            <person name="Gao Y."/>
            <person name="Liu J."/>
            <person name="Shao H."/>
            <person name="Ye R."/>
            <person name="Li L."/>
            <person name="Wei W."/>
            <person name="Wang X."/>
            <person name="Wang C."/>
            <person name="Huo Q."/>
            <person name="Li W."/>
            <person name="Guo W."/>
            <person name="Chen H."/>
            <person name="Chen S."/>
            <person name="Zhou L."/>
            <person name="Zhou L."/>
            <person name="Ni X."/>
            <person name="Tian J."/>
            <person name="Zhou Y."/>
            <person name="Sheng Y."/>
            <person name="Liu T."/>
            <person name="Pan Y."/>
            <person name="Xia L."/>
            <person name="Li J."/>
            <person name="Zhao F."/>
            <person name="Cao W."/>
        </authorList>
    </citation>
    <scope>NUCLEOTIDE SEQUENCE</scope>
    <source>
        <strain evidence="3">Rmic-2018</strain>
        <tissue evidence="3">Larvae</tissue>
    </source>
</reference>
<feature type="coiled-coil region" evidence="1">
    <location>
        <begin position="319"/>
        <end position="346"/>
    </location>
</feature>
<feature type="compositionally biased region" description="Basic and acidic residues" evidence="2">
    <location>
        <begin position="414"/>
        <end position="438"/>
    </location>
</feature>
<feature type="compositionally biased region" description="Basic and acidic residues" evidence="2">
    <location>
        <begin position="479"/>
        <end position="515"/>
    </location>
</feature>
<feature type="region of interest" description="Disordered" evidence="2">
    <location>
        <begin position="362"/>
        <end position="383"/>
    </location>
</feature>
<feature type="region of interest" description="Disordered" evidence="2">
    <location>
        <begin position="1"/>
        <end position="98"/>
    </location>
</feature>
<feature type="compositionally biased region" description="Basic residues" evidence="2">
    <location>
        <begin position="293"/>
        <end position="302"/>
    </location>
</feature>
<keyword evidence="1" id="KW-0175">Coiled coil</keyword>
<evidence type="ECO:0000313" key="4">
    <source>
        <dbReference type="Proteomes" id="UP000821866"/>
    </source>
</evidence>
<protein>
    <submittedName>
        <fullName evidence="3">Uncharacterized protein</fullName>
    </submittedName>
</protein>
<accession>A0A9J6EUN3</accession>
<feature type="region of interest" description="Disordered" evidence="2">
    <location>
        <begin position="404"/>
        <end position="582"/>
    </location>
</feature>
<gene>
    <name evidence="3" type="ORF">HPB51_019292</name>
</gene>
<evidence type="ECO:0000313" key="3">
    <source>
        <dbReference type="EMBL" id="KAH8037940.1"/>
    </source>
</evidence>
<feature type="compositionally biased region" description="Basic residues" evidence="2">
    <location>
        <begin position="456"/>
        <end position="475"/>
    </location>
</feature>
<evidence type="ECO:0000256" key="1">
    <source>
        <dbReference type="SAM" id="Coils"/>
    </source>
</evidence>
<comment type="caution">
    <text evidence="3">The sequence shown here is derived from an EMBL/GenBank/DDBJ whole genome shotgun (WGS) entry which is preliminary data.</text>
</comment>
<feature type="compositionally biased region" description="Basic and acidic residues" evidence="2">
    <location>
        <begin position="558"/>
        <end position="582"/>
    </location>
</feature>
<sequence>MSTSGAPRRSRSRRPKMMFGSTSSATRNLPSNMQVSLEEVFADLTLQRSSSERERRRYAEKEGNAPEPPVSKRHSDGYCPTTPEPAVTGTHEFIPPSSGTKPLARNCCGTGASEMVASGAIFTDKAEENAELNPRGAVFETNAASILKQIREVLQEHGPTQENYLLEALGPSLTHVIFEEHGTLTAFLHRYPGFQVVRKDLYTLVYYQDFKEGEAGGRSFLAQSGATASSEKTLAECPGRHQLAEAGDLRSRSVCSNSSSSDPYESAVDGEEERERRPYSLKNSFTGVPSRPRAPRSRRAGKRMRDAEVQTQLWYPNPVAELEYTLQKRKAEIGELQEALKNLQLSQARELQQLRTTISKLLKKPPPTPPWSNTGATNTLNDLNECKPTAAACAQDSLLPESRARRPRYASFHSRSENQRVLDMDPKSRPLPSVDKKSRMPLKLPPATEFPERRSRNSRPRHRRASGDRKSRRSLTRVPVEEFREFPGPERSHRSRPRLDKPKSMAQKSPKEKFSESPGYQTSASVPGPHFQSVTSSPGGYATRSRSEKQASATARSGSREHSRDTERGNRCRTDNSHWHQDEFSRMNFNAIVALMLGHPRSTSQAKP</sequence>
<keyword evidence="4" id="KW-1185">Reference proteome</keyword>
<name>A0A9J6EUN3_RHIMP</name>
<proteinExistence type="predicted"/>
<organism evidence="3 4">
    <name type="scientific">Rhipicephalus microplus</name>
    <name type="common">Cattle tick</name>
    <name type="synonym">Boophilus microplus</name>
    <dbReference type="NCBI Taxonomy" id="6941"/>
    <lineage>
        <taxon>Eukaryota</taxon>
        <taxon>Metazoa</taxon>
        <taxon>Ecdysozoa</taxon>
        <taxon>Arthropoda</taxon>
        <taxon>Chelicerata</taxon>
        <taxon>Arachnida</taxon>
        <taxon>Acari</taxon>
        <taxon>Parasitiformes</taxon>
        <taxon>Ixodida</taxon>
        <taxon>Ixodoidea</taxon>
        <taxon>Ixodidae</taxon>
        <taxon>Rhipicephalinae</taxon>
        <taxon>Rhipicephalus</taxon>
        <taxon>Boophilus</taxon>
    </lineage>
</organism>
<evidence type="ECO:0000256" key="2">
    <source>
        <dbReference type="SAM" id="MobiDB-lite"/>
    </source>
</evidence>
<dbReference type="Proteomes" id="UP000821866">
    <property type="component" value="Chromosome 10"/>
</dbReference>